<dbReference type="Gene3D" id="3.30.300.20">
    <property type="match status" value="1"/>
</dbReference>
<dbReference type="SUPFAM" id="SSF82784">
    <property type="entry name" value="OsmC-like"/>
    <property type="match status" value="1"/>
</dbReference>
<organism evidence="2 3">
    <name type="scientific">Xanthomonas codiaei</name>
    <dbReference type="NCBI Taxonomy" id="56463"/>
    <lineage>
        <taxon>Bacteria</taxon>
        <taxon>Pseudomonadati</taxon>
        <taxon>Pseudomonadota</taxon>
        <taxon>Gammaproteobacteria</taxon>
        <taxon>Lysobacterales</taxon>
        <taxon>Lysobacteraceae</taxon>
        <taxon>Xanthomonas</taxon>
    </lineage>
</organism>
<dbReference type="Proteomes" id="UP000237872">
    <property type="component" value="Unassembled WGS sequence"/>
</dbReference>
<dbReference type="InterPro" id="IPR029058">
    <property type="entry name" value="AB_hydrolase_fold"/>
</dbReference>
<dbReference type="PANTHER" id="PTHR39624">
    <property type="entry name" value="PROTEIN INVOLVED IN RIMO-MEDIATED BETA-METHYLTHIOLATION OF RIBOSOMAL PROTEIN S12 YCAO"/>
    <property type="match status" value="1"/>
</dbReference>
<evidence type="ECO:0000259" key="1">
    <source>
        <dbReference type="Pfam" id="PF12146"/>
    </source>
</evidence>
<dbReference type="SUPFAM" id="SSF53474">
    <property type="entry name" value="alpha/beta-Hydrolases"/>
    <property type="match status" value="1"/>
</dbReference>
<dbReference type="PANTHER" id="PTHR39624:SF2">
    <property type="entry name" value="OSMC-LIKE PROTEIN"/>
    <property type="match status" value="1"/>
</dbReference>
<proteinExistence type="predicted"/>
<sequence length="428" mass="45043">MAMSGQRFDFVGARGTPLSGRIEHPQAAPRGWAIFAHCFTCGKDSLAATRISKALVLSGIGVLRFDFAGIGGSGGEFSASTFIADVDDLIAAGHAMAEAGNAPTLLIGHSLGGAAALSAAADMPSVRALATVGAPSQVKHVLRQIDPASLERIERCGEAELLLAGRPFKIGKSFIDDARQQNLQERIGRMRKPLLVMHAPGDTVVDIGNATEIFLAARHPKSFVSLDDADHLLTRRADAEYAASVIAAWAARYLPPLTADRQDIVEGAGVLAEETGGGAFQLAMSSGKHRFLADEPESLGGMASGLSPYDLVSAGLAACTVMTMRMYARHKGFPLVRASARVTHSRHADQTPADLFTRAITLEGPLDDEQRSKLLAIADRCPVDLTLTRGAEVSTHLERNGGYAPRVDHGVDASASVVDHAVDAQAEG</sequence>
<evidence type="ECO:0000313" key="3">
    <source>
        <dbReference type="Proteomes" id="UP000237872"/>
    </source>
</evidence>
<protein>
    <submittedName>
        <fullName evidence="2">Osmotically inducible protein C</fullName>
    </submittedName>
</protein>
<dbReference type="Gene3D" id="3.40.50.1820">
    <property type="entry name" value="alpha/beta hydrolase"/>
    <property type="match status" value="1"/>
</dbReference>
<dbReference type="InterPro" id="IPR003718">
    <property type="entry name" value="OsmC/Ohr_fam"/>
</dbReference>
<feature type="domain" description="Serine aminopeptidase S33" evidence="1">
    <location>
        <begin position="46"/>
        <end position="141"/>
    </location>
</feature>
<reference evidence="2 3" key="1">
    <citation type="submission" date="2016-08" db="EMBL/GenBank/DDBJ databases">
        <authorList>
            <person name="Seilhamer J.J."/>
        </authorList>
    </citation>
    <scope>NUCLEOTIDE SEQUENCE [LARGE SCALE GENOMIC DNA]</scope>
    <source>
        <strain evidence="2 3">CFBP4690</strain>
    </source>
</reference>
<dbReference type="Pfam" id="PF02566">
    <property type="entry name" value="OsmC"/>
    <property type="match status" value="1"/>
</dbReference>
<dbReference type="InterPro" id="IPR036102">
    <property type="entry name" value="OsmC/Ohrsf"/>
</dbReference>
<dbReference type="Pfam" id="PF12146">
    <property type="entry name" value="Hydrolase_4"/>
    <property type="match status" value="1"/>
</dbReference>
<dbReference type="OrthoDB" id="9789573at2"/>
<accession>A0A2S7CRK0</accession>
<gene>
    <name evidence="2" type="ORF">XcodCFBP4690_10805</name>
</gene>
<dbReference type="InterPro" id="IPR022742">
    <property type="entry name" value="Hydrolase_4"/>
</dbReference>
<dbReference type="AlphaFoldDB" id="A0A2S7CRK0"/>
<comment type="caution">
    <text evidence="2">The sequence shown here is derived from an EMBL/GenBank/DDBJ whole genome shotgun (WGS) entry which is preliminary data.</text>
</comment>
<dbReference type="EMBL" id="MDEC01000012">
    <property type="protein sequence ID" value="PPU64119.1"/>
    <property type="molecule type" value="Genomic_DNA"/>
</dbReference>
<dbReference type="InterPro" id="IPR015946">
    <property type="entry name" value="KH_dom-like_a/b"/>
</dbReference>
<evidence type="ECO:0000313" key="2">
    <source>
        <dbReference type="EMBL" id="PPU64119.1"/>
    </source>
</evidence>
<name>A0A2S7CRK0_9XANT</name>